<dbReference type="Proteomes" id="UP001234202">
    <property type="component" value="Unassembled WGS sequence"/>
</dbReference>
<organism evidence="1 2">
    <name type="scientific">Naganishia onofrii</name>
    <dbReference type="NCBI Taxonomy" id="1851511"/>
    <lineage>
        <taxon>Eukaryota</taxon>
        <taxon>Fungi</taxon>
        <taxon>Dikarya</taxon>
        <taxon>Basidiomycota</taxon>
        <taxon>Agaricomycotina</taxon>
        <taxon>Tremellomycetes</taxon>
        <taxon>Filobasidiales</taxon>
        <taxon>Filobasidiaceae</taxon>
        <taxon>Naganishia</taxon>
    </lineage>
</organism>
<accession>A0ACC2XRW7</accession>
<evidence type="ECO:0000313" key="2">
    <source>
        <dbReference type="Proteomes" id="UP001234202"/>
    </source>
</evidence>
<name>A0ACC2XRW7_9TREE</name>
<comment type="caution">
    <text evidence="1">The sequence shown here is derived from an EMBL/GenBank/DDBJ whole genome shotgun (WGS) entry which is preliminary data.</text>
</comment>
<protein>
    <submittedName>
        <fullName evidence="1">Uncharacterized protein</fullName>
    </submittedName>
</protein>
<dbReference type="EMBL" id="JASBWV010000006">
    <property type="protein sequence ID" value="KAJ9126136.1"/>
    <property type="molecule type" value="Genomic_DNA"/>
</dbReference>
<proteinExistence type="predicted"/>
<evidence type="ECO:0000313" key="1">
    <source>
        <dbReference type="EMBL" id="KAJ9126136.1"/>
    </source>
</evidence>
<gene>
    <name evidence="1" type="ORF">QFC24_002409</name>
</gene>
<keyword evidence="2" id="KW-1185">Reference proteome</keyword>
<reference evidence="1" key="1">
    <citation type="submission" date="2023-04" db="EMBL/GenBank/DDBJ databases">
        <title>Draft Genome sequencing of Naganishia species isolated from polar environments using Oxford Nanopore Technology.</title>
        <authorList>
            <person name="Leo P."/>
            <person name="Venkateswaran K."/>
        </authorList>
    </citation>
    <scope>NUCLEOTIDE SEQUENCE</scope>
    <source>
        <strain evidence="1">DBVPG 5303</strain>
    </source>
</reference>
<sequence length="1083" mass="116439">MQPCGVQPHLLRQEHDPSTSCLAHEHPGSSARTMSESTSESFSDLSTLGDPTSINPSSSAKPFTKARTRTMSSTMSFSAMFAQSPSADHSRNRSSESSFFQNNRSRSDTGESAYSSIGSPVSDSSGFGQVVGSPFSVGSDEQYMLGTPPTPVHSFTAPSKATSPALTSVETDPSGAQTAFRDGKGKGKDRAVSVDPEESPIVLVVDDNNGNSAPRPIVQGSAIIDTSTVTEMRFDHLSDMRHVRPSPLVHSNTYSGPDMSANADSGGRVLTYDYSGRSTPTARSATSSIHGKISSMRIKLKRKGSSLIDVMSFKNQSASRSEVNTPDEGSSTTSSAFVEEGNTASRIPSQGQHSSSKKNLRTKIANKFDFSASRSGALQFTKKQTRTANLPSPSGTDSSPLGPGPITLSNVLNAGQPSRTSPAAAVDLNPTALLPVMPKTTIDQTPICLGRVVSESPIAIPLSPISPPLLDTNHHSRIDALGGSIPDFERLDSPPNTTPALMTVRAAPISQRVSSFDTKLPPELKLQVFATILDLHKAEHDRAIRNVRATASKEERAYAAKYLSNRWIGEMAGRRELFCIIGHIPPSALLMILAKNKGGYIRNLALHGWNHLPPRALTFALADSGSAHCNKLTTRLQRLDLQGCTSLDSSAVSFIIRHSPDLTWVSLRGLTFVSNDVLRNIALLANQLHHLDLSRCWRVSLLNEGIFGEDNSWPALRTLKLCGGVAETGILECLARAAPALECLDVSHSTEIDDDDVKDLVSASTDSYLEAATRGKNVTQQASVPATNNTGIETQIVMLTPSQANQLGSDFPCNGRIPRRVTKLRHINFSHCPNITQKAASYLAYAVPNLQILEMANVGEMSSDGIVALLGTIPHIKKIDLEGAAQACDRVLAALTFSNRKHTVVDQPMPGKELEALSLGHASNITTDGALKLLRACPNLIQLNLEGTPVTDILVKDFIRRKRRGSCLRVTDCRGVNRNVIEAYESTIRYRSGWRGYQAVPMEYSDVASGQRGKAGPKLDECGDVPIVQSFWGWCKVGRSSGIGSQTVSSDINREDAVRSIARLLREAEMQGGAEATRGCSIM</sequence>